<comment type="cofactor">
    <cofactor evidence="3">
        <name>Co(2+)</name>
        <dbReference type="ChEBI" id="CHEBI:48828"/>
    </cofactor>
</comment>
<feature type="binding site" evidence="10">
    <location>
        <position position="173"/>
    </location>
    <ligand>
        <name>a divalent metal cation</name>
        <dbReference type="ChEBI" id="CHEBI:60240"/>
    </ligand>
</feature>
<evidence type="ECO:0000256" key="4">
    <source>
        <dbReference type="ARBA" id="ARBA00001947"/>
    </source>
</evidence>
<evidence type="ECO:0000256" key="7">
    <source>
        <dbReference type="ARBA" id="ARBA00013188"/>
    </source>
</evidence>
<dbReference type="Gene3D" id="3.20.20.70">
    <property type="entry name" value="Aldolase class I"/>
    <property type="match status" value="1"/>
</dbReference>
<sequence>MAIQMAPSILSADFANLERDITTVSNADWLHVDVMDAHFVPNLTLGLPVLERLAEVSPLPVDAHLMIEDPDHWAPRYAEAGATSVTFHLEAAADPVAIARDLRALGARSSVALKPGTPVDQVLDILTEFDMVLIMTVEPGFGGQAFMPETMPKVTALREAATASGQALRIEVDGGVARDTVATVVEAGADVLVAGSAVFGAEDPAAEVEALRALAEEASHR</sequence>
<reference evidence="12" key="1">
    <citation type="submission" date="2023-06" db="EMBL/GenBank/DDBJ databases">
        <title>SYSU T00b26.</title>
        <authorList>
            <person name="Gao L."/>
            <person name="Fang B.-Z."/>
            <person name="Li W.-J."/>
        </authorList>
    </citation>
    <scope>NUCLEOTIDE SEQUENCE</scope>
    <source>
        <strain evidence="12">SYSU T00b26</strain>
    </source>
</reference>
<dbReference type="NCBIfam" id="TIGR01163">
    <property type="entry name" value="rpe"/>
    <property type="match status" value="1"/>
</dbReference>
<dbReference type="PIRSF" id="PIRSF001461">
    <property type="entry name" value="RPE"/>
    <property type="match status" value="1"/>
</dbReference>
<feature type="active site" description="Proton acceptor" evidence="10">
    <location>
        <position position="33"/>
    </location>
</feature>
<proteinExistence type="inferred from homology"/>
<evidence type="ECO:0000256" key="9">
    <source>
        <dbReference type="ARBA" id="ARBA00023235"/>
    </source>
</evidence>
<dbReference type="HAMAP" id="MF_02227">
    <property type="entry name" value="RPE"/>
    <property type="match status" value="1"/>
</dbReference>
<evidence type="ECO:0000256" key="8">
    <source>
        <dbReference type="ARBA" id="ARBA00022723"/>
    </source>
</evidence>
<feature type="active site" description="Proton donor" evidence="10">
    <location>
        <position position="173"/>
    </location>
</feature>
<keyword evidence="9 10" id="KW-0413">Isomerase</keyword>
<feature type="binding site" evidence="10">
    <location>
        <begin position="195"/>
        <end position="196"/>
    </location>
    <ligand>
        <name>substrate</name>
    </ligand>
</feature>
<evidence type="ECO:0000256" key="5">
    <source>
        <dbReference type="ARBA" id="ARBA00001954"/>
    </source>
</evidence>
<evidence type="ECO:0000256" key="11">
    <source>
        <dbReference type="PIRNR" id="PIRNR001461"/>
    </source>
</evidence>
<evidence type="ECO:0000313" key="12">
    <source>
        <dbReference type="EMBL" id="MDN4473325.1"/>
    </source>
</evidence>
<dbReference type="NCBIfam" id="NF004076">
    <property type="entry name" value="PRK05581.1-4"/>
    <property type="match status" value="1"/>
</dbReference>
<comment type="function">
    <text evidence="10">Catalyzes the reversible epimerization of D-ribulose 5-phosphate to D-xylulose 5-phosphate.</text>
</comment>
<comment type="pathway">
    <text evidence="10">Carbohydrate degradation.</text>
</comment>
<dbReference type="EMBL" id="JAUHPV010000005">
    <property type="protein sequence ID" value="MDN4473325.1"/>
    <property type="molecule type" value="Genomic_DNA"/>
</dbReference>
<evidence type="ECO:0000256" key="6">
    <source>
        <dbReference type="ARBA" id="ARBA00009541"/>
    </source>
</evidence>
<dbReference type="SUPFAM" id="SSF51366">
    <property type="entry name" value="Ribulose-phoshate binding barrel"/>
    <property type="match status" value="1"/>
</dbReference>
<feature type="binding site" evidence="10">
    <location>
        <begin position="140"/>
        <end position="143"/>
    </location>
    <ligand>
        <name>substrate</name>
    </ligand>
</feature>
<dbReference type="PANTHER" id="PTHR11749">
    <property type="entry name" value="RIBULOSE-5-PHOSPHATE-3-EPIMERASE"/>
    <property type="match status" value="1"/>
</dbReference>
<dbReference type="InterPro" id="IPR013785">
    <property type="entry name" value="Aldolase_TIM"/>
</dbReference>
<dbReference type="Pfam" id="PF00834">
    <property type="entry name" value="Ribul_P_3_epim"/>
    <property type="match status" value="1"/>
</dbReference>
<protein>
    <recommendedName>
        <fullName evidence="7 10">Ribulose-phosphate 3-epimerase</fullName>
        <ecNumber evidence="7 10">5.1.3.1</ecNumber>
    </recommendedName>
</protein>
<comment type="similarity">
    <text evidence="6 10 11">Belongs to the ribulose-phosphate 3-epimerase family.</text>
</comment>
<evidence type="ECO:0000256" key="3">
    <source>
        <dbReference type="ARBA" id="ARBA00001941"/>
    </source>
</evidence>
<comment type="cofactor">
    <cofactor evidence="4">
        <name>Zn(2+)</name>
        <dbReference type="ChEBI" id="CHEBI:29105"/>
    </cofactor>
</comment>
<comment type="cofactor">
    <cofactor evidence="5">
        <name>Fe(2+)</name>
        <dbReference type="ChEBI" id="CHEBI:29033"/>
    </cofactor>
</comment>
<dbReference type="InterPro" id="IPR011060">
    <property type="entry name" value="RibuloseP-bd_barrel"/>
</dbReference>
<dbReference type="CDD" id="cd00429">
    <property type="entry name" value="RPE"/>
    <property type="match status" value="1"/>
</dbReference>
<organism evidence="12 13">
    <name type="scientific">Demequina zhanjiangensis</name>
    <dbReference type="NCBI Taxonomy" id="3051659"/>
    <lineage>
        <taxon>Bacteria</taxon>
        <taxon>Bacillati</taxon>
        <taxon>Actinomycetota</taxon>
        <taxon>Actinomycetes</taxon>
        <taxon>Micrococcales</taxon>
        <taxon>Demequinaceae</taxon>
        <taxon>Demequina</taxon>
    </lineage>
</organism>
<comment type="cofactor">
    <cofactor evidence="10">
        <name>a divalent metal cation</name>
        <dbReference type="ChEBI" id="CHEBI:60240"/>
    </cofactor>
    <text evidence="10">Binds 1 divalent metal cation per subunit.</text>
</comment>
<comment type="cofactor">
    <cofactor evidence="2">
        <name>Mn(2+)</name>
        <dbReference type="ChEBI" id="CHEBI:29035"/>
    </cofactor>
</comment>
<comment type="caution">
    <text evidence="12">The sequence shown here is derived from an EMBL/GenBank/DDBJ whole genome shotgun (WGS) entry which is preliminary data.</text>
</comment>
<keyword evidence="8 10" id="KW-0479">Metal-binding</keyword>
<feature type="binding site" evidence="10">
    <location>
        <position position="31"/>
    </location>
    <ligand>
        <name>a divalent metal cation</name>
        <dbReference type="ChEBI" id="CHEBI:60240"/>
    </ligand>
</feature>
<feature type="binding site" evidence="10">
    <location>
        <position position="33"/>
    </location>
    <ligand>
        <name>a divalent metal cation</name>
        <dbReference type="ChEBI" id="CHEBI:60240"/>
    </ligand>
</feature>
<evidence type="ECO:0000256" key="10">
    <source>
        <dbReference type="HAMAP-Rule" id="MF_02227"/>
    </source>
</evidence>
<feature type="binding site" evidence="10">
    <location>
        <position position="8"/>
    </location>
    <ligand>
        <name>substrate</name>
    </ligand>
</feature>
<evidence type="ECO:0000256" key="2">
    <source>
        <dbReference type="ARBA" id="ARBA00001936"/>
    </source>
</evidence>
<dbReference type="RefSeq" id="WP_301128742.1">
    <property type="nucleotide sequence ID" value="NZ_JAUHPV010000005.1"/>
</dbReference>
<comment type="catalytic activity">
    <reaction evidence="1 10 11">
        <text>D-ribulose 5-phosphate = D-xylulose 5-phosphate</text>
        <dbReference type="Rhea" id="RHEA:13677"/>
        <dbReference type="ChEBI" id="CHEBI:57737"/>
        <dbReference type="ChEBI" id="CHEBI:58121"/>
        <dbReference type="EC" id="5.1.3.1"/>
    </reaction>
</comment>
<evidence type="ECO:0000256" key="1">
    <source>
        <dbReference type="ARBA" id="ARBA00001782"/>
    </source>
</evidence>
<dbReference type="Proteomes" id="UP001172738">
    <property type="component" value="Unassembled WGS sequence"/>
</dbReference>
<accession>A0ABT8G2G4</accession>
<keyword evidence="10 11" id="KW-0119">Carbohydrate metabolism</keyword>
<dbReference type="PROSITE" id="PS01085">
    <property type="entry name" value="RIBUL_P_3_EPIMER_1"/>
    <property type="match status" value="1"/>
</dbReference>
<evidence type="ECO:0000313" key="13">
    <source>
        <dbReference type="Proteomes" id="UP001172738"/>
    </source>
</evidence>
<dbReference type="GO" id="GO:0004750">
    <property type="term" value="F:D-ribulose-phosphate 3-epimerase activity"/>
    <property type="evidence" value="ECO:0007669"/>
    <property type="project" value="UniProtKB-EC"/>
</dbReference>
<feature type="binding site" evidence="10">
    <location>
        <position position="64"/>
    </location>
    <ligand>
        <name>a divalent metal cation</name>
        <dbReference type="ChEBI" id="CHEBI:60240"/>
    </ligand>
</feature>
<dbReference type="PROSITE" id="PS01086">
    <property type="entry name" value="RIBUL_P_3_EPIMER_2"/>
    <property type="match status" value="1"/>
</dbReference>
<feature type="binding site" evidence="10">
    <location>
        <begin position="173"/>
        <end position="175"/>
    </location>
    <ligand>
        <name>substrate</name>
    </ligand>
</feature>
<dbReference type="InterPro" id="IPR000056">
    <property type="entry name" value="Ribul_P_3_epim-like"/>
</dbReference>
<dbReference type="EC" id="5.1.3.1" evidence="7 10"/>
<feature type="binding site" evidence="10">
    <location>
        <position position="64"/>
    </location>
    <ligand>
        <name>substrate</name>
    </ligand>
</feature>
<gene>
    <name evidence="10 12" type="primary">rpe</name>
    <name evidence="12" type="ORF">QQX04_10015</name>
</gene>
<keyword evidence="13" id="KW-1185">Reference proteome</keyword>
<name>A0ABT8G2G4_9MICO</name>
<dbReference type="InterPro" id="IPR026019">
    <property type="entry name" value="Ribul_P_3_epim"/>
</dbReference>